<keyword evidence="2" id="KW-0732">Signal</keyword>
<protein>
    <submittedName>
        <fullName evidence="3">Uncharacterized protein</fullName>
    </submittedName>
</protein>
<sequence length="138" mass="13969">MHRSRSVFLALTFTALALAHCSRPGDSSNPSSPAASDSIAIPPPPPPAASAAPASSAPAAPAPTTTAQSKPSANCGVKMDDWCPSPAGDPCGKHKDAKSCKADPKCKGMPFRGETFAPCDDDGRGFSTNCPTVGCLSR</sequence>
<dbReference type="EMBL" id="CP089982">
    <property type="protein sequence ID" value="WXA93186.1"/>
    <property type="molecule type" value="Genomic_DNA"/>
</dbReference>
<dbReference type="RefSeq" id="WP_394843783.1">
    <property type="nucleotide sequence ID" value="NZ_CP089982.1"/>
</dbReference>
<organism evidence="3 4">
    <name type="scientific">Pendulispora brunnea</name>
    <dbReference type="NCBI Taxonomy" id="2905690"/>
    <lineage>
        <taxon>Bacteria</taxon>
        <taxon>Pseudomonadati</taxon>
        <taxon>Myxococcota</taxon>
        <taxon>Myxococcia</taxon>
        <taxon>Myxococcales</taxon>
        <taxon>Sorangiineae</taxon>
        <taxon>Pendulisporaceae</taxon>
        <taxon>Pendulispora</taxon>
    </lineage>
</organism>
<evidence type="ECO:0000313" key="4">
    <source>
        <dbReference type="Proteomes" id="UP001379533"/>
    </source>
</evidence>
<name>A0ABZ2K9Y6_9BACT</name>
<reference evidence="3 4" key="1">
    <citation type="submission" date="2021-12" db="EMBL/GenBank/DDBJ databases">
        <title>Discovery of the Pendulisporaceae a myxobacterial family with distinct sporulation behavior and unique specialized metabolism.</title>
        <authorList>
            <person name="Garcia R."/>
            <person name="Popoff A."/>
            <person name="Bader C.D."/>
            <person name="Loehr J."/>
            <person name="Walesch S."/>
            <person name="Walt C."/>
            <person name="Boldt J."/>
            <person name="Bunk B."/>
            <person name="Haeckl F.J.F.P.J."/>
            <person name="Gunesch A.P."/>
            <person name="Birkelbach J."/>
            <person name="Nuebel U."/>
            <person name="Pietschmann T."/>
            <person name="Bach T."/>
            <person name="Mueller R."/>
        </authorList>
    </citation>
    <scope>NUCLEOTIDE SEQUENCE [LARGE SCALE GENOMIC DNA]</scope>
    <source>
        <strain evidence="3 4">MSr12523</strain>
    </source>
</reference>
<evidence type="ECO:0000313" key="3">
    <source>
        <dbReference type="EMBL" id="WXA93186.1"/>
    </source>
</evidence>
<feature type="signal peptide" evidence="2">
    <location>
        <begin position="1"/>
        <end position="19"/>
    </location>
</feature>
<keyword evidence="4" id="KW-1185">Reference proteome</keyword>
<evidence type="ECO:0000256" key="2">
    <source>
        <dbReference type="SAM" id="SignalP"/>
    </source>
</evidence>
<proteinExistence type="predicted"/>
<dbReference type="Proteomes" id="UP001379533">
    <property type="component" value="Chromosome"/>
</dbReference>
<feature type="region of interest" description="Disordered" evidence="1">
    <location>
        <begin position="21"/>
        <end position="74"/>
    </location>
</feature>
<gene>
    <name evidence="3" type="ORF">LZC95_42880</name>
</gene>
<evidence type="ECO:0000256" key="1">
    <source>
        <dbReference type="SAM" id="MobiDB-lite"/>
    </source>
</evidence>
<accession>A0ABZ2K9Y6</accession>
<feature type="chain" id="PRO_5046056640" evidence="2">
    <location>
        <begin position="20"/>
        <end position="138"/>
    </location>
</feature>
<feature type="compositionally biased region" description="Low complexity" evidence="1">
    <location>
        <begin position="49"/>
        <end position="73"/>
    </location>
</feature>
<feature type="compositionally biased region" description="Low complexity" evidence="1">
    <location>
        <begin position="27"/>
        <end position="40"/>
    </location>
</feature>